<evidence type="ECO:0000313" key="10">
    <source>
        <dbReference type="EMBL" id="CAH1396047.1"/>
    </source>
</evidence>
<keyword evidence="5 6" id="KW-0539">Nucleus</keyword>
<dbReference type="InterPro" id="IPR001356">
    <property type="entry name" value="HD"/>
</dbReference>
<evidence type="ECO:0000256" key="7">
    <source>
        <dbReference type="RuleBase" id="RU000682"/>
    </source>
</evidence>
<dbReference type="Proteomes" id="UP001152798">
    <property type="component" value="Chromosome 3"/>
</dbReference>
<dbReference type="SUPFAM" id="SSF46689">
    <property type="entry name" value="Homeodomain-like"/>
    <property type="match status" value="1"/>
</dbReference>
<dbReference type="PANTHER" id="PTHR45793:SF5">
    <property type="entry name" value="HOMEOTIC PROTEIN OCELLILESS"/>
    <property type="match status" value="1"/>
</dbReference>
<feature type="DNA-binding region" description="Homeobox" evidence="6">
    <location>
        <begin position="72"/>
        <end position="131"/>
    </location>
</feature>
<dbReference type="FunFam" id="1.10.10.60:FF:000142">
    <property type="entry name" value="homeobox protein OTX2 isoform X2"/>
    <property type="match status" value="1"/>
</dbReference>
<dbReference type="PANTHER" id="PTHR45793">
    <property type="entry name" value="HOMEOBOX PROTEIN"/>
    <property type="match status" value="1"/>
</dbReference>
<evidence type="ECO:0000313" key="11">
    <source>
        <dbReference type="Proteomes" id="UP001152798"/>
    </source>
</evidence>
<dbReference type="InterPro" id="IPR017970">
    <property type="entry name" value="Homeobox_CS"/>
</dbReference>
<proteinExistence type="predicted"/>
<feature type="region of interest" description="Disordered" evidence="8">
    <location>
        <begin position="171"/>
        <end position="190"/>
    </location>
</feature>
<protein>
    <recommendedName>
        <fullName evidence="9">Homeobox domain-containing protein</fullName>
    </recommendedName>
</protein>
<evidence type="ECO:0000256" key="6">
    <source>
        <dbReference type="PROSITE-ProRule" id="PRU00108"/>
    </source>
</evidence>
<feature type="region of interest" description="Disordered" evidence="8">
    <location>
        <begin position="131"/>
        <end position="155"/>
    </location>
</feature>
<keyword evidence="3 6" id="KW-0238">DNA-binding</keyword>
<feature type="region of interest" description="Disordered" evidence="8">
    <location>
        <begin position="244"/>
        <end position="270"/>
    </location>
</feature>
<evidence type="ECO:0000256" key="4">
    <source>
        <dbReference type="ARBA" id="ARBA00023155"/>
    </source>
</evidence>
<keyword evidence="4 6" id="KW-0371">Homeobox</keyword>
<evidence type="ECO:0000256" key="2">
    <source>
        <dbReference type="ARBA" id="ARBA00022473"/>
    </source>
</evidence>
<feature type="domain" description="Homeobox" evidence="9">
    <location>
        <begin position="70"/>
        <end position="130"/>
    </location>
</feature>
<dbReference type="GO" id="GO:0000981">
    <property type="term" value="F:DNA-binding transcription factor activity, RNA polymerase II-specific"/>
    <property type="evidence" value="ECO:0007669"/>
    <property type="project" value="InterPro"/>
</dbReference>
<accession>A0A9P0H626</accession>
<dbReference type="Gene3D" id="1.10.10.60">
    <property type="entry name" value="Homeodomain-like"/>
    <property type="match status" value="1"/>
</dbReference>
<dbReference type="PROSITE" id="PS50071">
    <property type="entry name" value="HOMEOBOX_2"/>
    <property type="match status" value="1"/>
</dbReference>
<evidence type="ECO:0000256" key="1">
    <source>
        <dbReference type="ARBA" id="ARBA00004123"/>
    </source>
</evidence>
<dbReference type="OrthoDB" id="6159439at2759"/>
<evidence type="ECO:0000256" key="3">
    <source>
        <dbReference type="ARBA" id="ARBA00023125"/>
    </source>
</evidence>
<comment type="subcellular location">
    <subcellularLocation>
        <location evidence="1 6 7">Nucleus</location>
    </subcellularLocation>
</comment>
<dbReference type="GO" id="GO:0005634">
    <property type="term" value="C:nucleus"/>
    <property type="evidence" value="ECO:0007669"/>
    <property type="project" value="UniProtKB-SubCell"/>
</dbReference>
<dbReference type="CDD" id="cd00086">
    <property type="entry name" value="homeodomain"/>
    <property type="match status" value="1"/>
</dbReference>
<dbReference type="AlphaFoldDB" id="A0A9P0H626"/>
<dbReference type="PROSITE" id="PS00027">
    <property type="entry name" value="HOMEOBOX_1"/>
    <property type="match status" value="1"/>
</dbReference>
<dbReference type="EMBL" id="OV725079">
    <property type="protein sequence ID" value="CAH1396047.1"/>
    <property type="molecule type" value="Genomic_DNA"/>
</dbReference>
<keyword evidence="11" id="KW-1185">Reference proteome</keyword>
<dbReference type="SMART" id="SM00389">
    <property type="entry name" value="HOX"/>
    <property type="match status" value="1"/>
</dbReference>
<dbReference type="Pfam" id="PF00046">
    <property type="entry name" value="Homeodomain"/>
    <property type="match status" value="1"/>
</dbReference>
<name>A0A9P0H626_NEZVI</name>
<organism evidence="10 11">
    <name type="scientific">Nezara viridula</name>
    <name type="common">Southern green stink bug</name>
    <name type="synonym">Cimex viridulus</name>
    <dbReference type="NCBI Taxonomy" id="85310"/>
    <lineage>
        <taxon>Eukaryota</taxon>
        <taxon>Metazoa</taxon>
        <taxon>Ecdysozoa</taxon>
        <taxon>Arthropoda</taxon>
        <taxon>Hexapoda</taxon>
        <taxon>Insecta</taxon>
        <taxon>Pterygota</taxon>
        <taxon>Neoptera</taxon>
        <taxon>Paraneoptera</taxon>
        <taxon>Hemiptera</taxon>
        <taxon>Heteroptera</taxon>
        <taxon>Panheteroptera</taxon>
        <taxon>Pentatomomorpha</taxon>
        <taxon>Pentatomoidea</taxon>
        <taxon>Pentatomidae</taxon>
        <taxon>Pentatominae</taxon>
        <taxon>Nezara</taxon>
    </lineage>
</organism>
<dbReference type="GO" id="GO:0000978">
    <property type="term" value="F:RNA polymerase II cis-regulatory region sequence-specific DNA binding"/>
    <property type="evidence" value="ECO:0007669"/>
    <property type="project" value="TreeGrafter"/>
</dbReference>
<evidence type="ECO:0000256" key="8">
    <source>
        <dbReference type="SAM" id="MobiDB-lite"/>
    </source>
</evidence>
<feature type="compositionally biased region" description="Pro residues" evidence="8">
    <location>
        <begin position="251"/>
        <end position="261"/>
    </location>
</feature>
<gene>
    <name evidence="10" type="ORF">NEZAVI_LOCUS6189</name>
</gene>
<reference evidence="10" key="1">
    <citation type="submission" date="2022-01" db="EMBL/GenBank/DDBJ databases">
        <authorList>
            <person name="King R."/>
        </authorList>
    </citation>
    <scope>NUCLEOTIDE SEQUENCE</scope>
</reference>
<sequence>MDYLMSAAMNSDGYLARLGGGMASSYLKGTGMQPMHHQYHHGHVPTLTTHFGLTHHLDSPLPYPQGMNPRKQRRERTTFTRAQLDVLESLFAKTRYPDIFMREEVALKISLPESRVQVWFKNRRAKCRQQLQQQQAAAANKQSPPGKAPVKGKSPQCSPLGLCEVKSEPGKGCSPLGSAPSSGVGTPSPPLAAAYPQHDIQSWCWSQQGYPPQSYSYYGHEYFAPAPSTSQGYSGASGYEYQYRGQDCAHEPPPPPPPPPHSHSHGYHVV</sequence>
<keyword evidence="2" id="KW-0217">Developmental protein</keyword>
<evidence type="ECO:0000256" key="5">
    <source>
        <dbReference type="ARBA" id="ARBA00023242"/>
    </source>
</evidence>
<dbReference type="InterPro" id="IPR009057">
    <property type="entry name" value="Homeodomain-like_sf"/>
</dbReference>
<evidence type="ECO:0000259" key="9">
    <source>
        <dbReference type="PROSITE" id="PS50071"/>
    </source>
</evidence>